<reference evidence="1" key="1">
    <citation type="submission" date="2022-08" db="EMBL/GenBank/DDBJ databases">
        <authorList>
            <person name="Deng Y."/>
            <person name="Han X.-F."/>
            <person name="Zhang Y.-Q."/>
        </authorList>
    </citation>
    <scope>NUCLEOTIDE SEQUENCE</scope>
    <source>
        <strain evidence="1">CPCC 203407</strain>
    </source>
</reference>
<accession>A0AA42BW56</accession>
<evidence type="ECO:0000313" key="1">
    <source>
        <dbReference type="EMBL" id="MCS5725498.1"/>
    </source>
</evidence>
<dbReference type="NCBIfam" id="NF041390">
    <property type="entry name" value="TadE_Rv3655c"/>
    <property type="match status" value="1"/>
</dbReference>
<proteinExistence type="predicted"/>
<sequence>MSAEFAMILPALAMVIALGVTAAQQCGGVQMRLADAAADAARMIGRGEGAGSAAARVQAAQGGASMSVQRDGVLVCVTASAVPAGGIASTLTLELSATGCALDDQGGVADAGRPE</sequence>
<dbReference type="RefSeq" id="WP_259526006.1">
    <property type="nucleotide sequence ID" value="NZ_JANLCK010000003.1"/>
</dbReference>
<name>A0AA42BW56_9MICO</name>
<dbReference type="EMBL" id="JANLCK010000003">
    <property type="protein sequence ID" value="MCS5725498.1"/>
    <property type="molecule type" value="Genomic_DNA"/>
</dbReference>
<dbReference type="AlphaFoldDB" id="A0AA42BW56"/>
<evidence type="ECO:0000313" key="2">
    <source>
        <dbReference type="Proteomes" id="UP001165587"/>
    </source>
</evidence>
<keyword evidence="2" id="KW-1185">Reference proteome</keyword>
<comment type="caution">
    <text evidence="1">The sequence shown here is derived from an EMBL/GenBank/DDBJ whole genome shotgun (WGS) entry which is preliminary data.</text>
</comment>
<dbReference type="InterPro" id="IPR049790">
    <property type="entry name" value="Rv3655c/TadE"/>
</dbReference>
<evidence type="ECO:0008006" key="3">
    <source>
        <dbReference type="Google" id="ProtNLM"/>
    </source>
</evidence>
<organism evidence="1 2">
    <name type="scientific">Herbiconiux oxytropis</name>
    <dbReference type="NCBI Taxonomy" id="2970915"/>
    <lineage>
        <taxon>Bacteria</taxon>
        <taxon>Bacillati</taxon>
        <taxon>Actinomycetota</taxon>
        <taxon>Actinomycetes</taxon>
        <taxon>Micrococcales</taxon>
        <taxon>Microbacteriaceae</taxon>
        <taxon>Herbiconiux</taxon>
    </lineage>
</organism>
<gene>
    <name evidence="1" type="ORF">N1028_06275</name>
</gene>
<dbReference type="Proteomes" id="UP001165587">
    <property type="component" value="Unassembled WGS sequence"/>
</dbReference>
<protein>
    <recommendedName>
        <fullName evidence="3">Pilus assembly protein TadE</fullName>
    </recommendedName>
</protein>